<keyword evidence="2" id="KW-1185">Reference proteome</keyword>
<organism evidence="1 2">
    <name type="scientific">Globisporangium ultimum (strain ATCC 200006 / CBS 805.95 / DAOM BR144)</name>
    <name type="common">Pythium ultimum</name>
    <dbReference type="NCBI Taxonomy" id="431595"/>
    <lineage>
        <taxon>Eukaryota</taxon>
        <taxon>Sar</taxon>
        <taxon>Stramenopiles</taxon>
        <taxon>Oomycota</taxon>
        <taxon>Peronosporomycetes</taxon>
        <taxon>Pythiales</taxon>
        <taxon>Pythiaceae</taxon>
        <taxon>Globisporangium</taxon>
    </lineage>
</organism>
<sequence>MRAFYYHEITGQVLLQFIRANGDNHALLTHQILKVLVNDERRATLLLSYLFLRSQITTRCCEFPVCLNCNCRVVVLKVEGSDLTVCLCGFRMKWPKEFHYRKLEQKNVLPVNLFDLDAM</sequence>
<protein>
    <submittedName>
        <fullName evidence="1">Uncharacterized protein</fullName>
    </submittedName>
</protein>
<dbReference type="AlphaFoldDB" id="K3X2T8"/>
<dbReference type="InParanoid" id="K3X2T8"/>
<reference evidence="2" key="1">
    <citation type="journal article" date="2010" name="Genome Biol.">
        <title>Genome sequence of the necrotrophic plant pathogen Pythium ultimum reveals original pathogenicity mechanisms and effector repertoire.</title>
        <authorList>
            <person name="Levesque C.A."/>
            <person name="Brouwer H."/>
            <person name="Cano L."/>
            <person name="Hamilton J.P."/>
            <person name="Holt C."/>
            <person name="Huitema E."/>
            <person name="Raffaele S."/>
            <person name="Robideau G.P."/>
            <person name="Thines M."/>
            <person name="Win J."/>
            <person name="Zerillo M.M."/>
            <person name="Beakes G.W."/>
            <person name="Boore J.L."/>
            <person name="Busam D."/>
            <person name="Dumas B."/>
            <person name="Ferriera S."/>
            <person name="Fuerstenberg S.I."/>
            <person name="Gachon C.M."/>
            <person name="Gaulin E."/>
            <person name="Govers F."/>
            <person name="Grenville-Briggs L."/>
            <person name="Horner N."/>
            <person name="Hostetler J."/>
            <person name="Jiang R.H."/>
            <person name="Johnson J."/>
            <person name="Krajaejun T."/>
            <person name="Lin H."/>
            <person name="Meijer H.J."/>
            <person name="Moore B."/>
            <person name="Morris P."/>
            <person name="Phuntmart V."/>
            <person name="Puiu D."/>
            <person name="Shetty J."/>
            <person name="Stajich J.E."/>
            <person name="Tripathy S."/>
            <person name="Wawra S."/>
            <person name="van West P."/>
            <person name="Whitty B.R."/>
            <person name="Coutinho P.M."/>
            <person name="Henrissat B."/>
            <person name="Martin F."/>
            <person name="Thomas P.D."/>
            <person name="Tyler B.M."/>
            <person name="De Vries R.P."/>
            <person name="Kamoun S."/>
            <person name="Yandell M."/>
            <person name="Tisserat N."/>
            <person name="Buell C.R."/>
        </authorList>
    </citation>
    <scope>NUCLEOTIDE SEQUENCE</scope>
    <source>
        <strain evidence="2">DAOM:BR144</strain>
    </source>
</reference>
<name>K3X2T8_GLOUD</name>
<reference evidence="1" key="3">
    <citation type="submission" date="2015-02" db="UniProtKB">
        <authorList>
            <consortium name="EnsemblProtists"/>
        </authorList>
    </citation>
    <scope>IDENTIFICATION</scope>
    <source>
        <strain evidence="1">DAOM BR144</strain>
    </source>
</reference>
<evidence type="ECO:0000313" key="1">
    <source>
        <dbReference type="EnsemblProtists" id="PYU1_T011537"/>
    </source>
</evidence>
<dbReference type="EnsemblProtists" id="PYU1_T011537">
    <property type="protein sequence ID" value="PYU1_T011537"/>
    <property type="gene ID" value="PYU1_G011511"/>
</dbReference>
<dbReference type="EMBL" id="GL376571">
    <property type="status" value="NOT_ANNOTATED_CDS"/>
    <property type="molecule type" value="Genomic_DNA"/>
</dbReference>
<dbReference type="VEuPathDB" id="FungiDB:PYU1_G011511"/>
<evidence type="ECO:0000313" key="2">
    <source>
        <dbReference type="Proteomes" id="UP000019132"/>
    </source>
</evidence>
<dbReference type="Proteomes" id="UP000019132">
    <property type="component" value="Unassembled WGS sequence"/>
</dbReference>
<proteinExistence type="predicted"/>
<dbReference type="HOGENOM" id="CLU_2066151_0_0_1"/>
<reference evidence="2" key="2">
    <citation type="submission" date="2010-04" db="EMBL/GenBank/DDBJ databases">
        <authorList>
            <person name="Buell R."/>
            <person name="Hamilton J."/>
            <person name="Hostetler J."/>
        </authorList>
    </citation>
    <scope>NUCLEOTIDE SEQUENCE [LARGE SCALE GENOMIC DNA]</scope>
    <source>
        <strain evidence="2">DAOM:BR144</strain>
    </source>
</reference>
<accession>K3X2T8</accession>